<keyword evidence="2" id="KW-1185">Reference proteome</keyword>
<reference evidence="2" key="1">
    <citation type="submission" date="2015-07" db="EMBL/GenBank/DDBJ databases">
        <title>Complete genome sequence and phylogenetic analysis of Limnochorda pilosa.</title>
        <authorList>
            <person name="Watanabe M."/>
            <person name="Kojima H."/>
            <person name="Fukui M."/>
        </authorList>
    </citation>
    <scope>NUCLEOTIDE SEQUENCE [LARGE SCALE GENOMIC DNA]</scope>
    <source>
        <strain evidence="2">HC45</strain>
    </source>
</reference>
<organism evidence="1 2">
    <name type="scientific">Limnochorda pilosa</name>
    <dbReference type="NCBI Taxonomy" id="1555112"/>
    <lineage>
        <taxon>Bacteria</taxon>
        <taxon>Bacillati</taxon>
        <taxon>Bacillota</taxon>
        <taxon>Limnochordia</taxon>
        <taxon>Limnochordales</taxon>
        <taxon>Limnochordaceae</taxon>
        <taxon>Limnochorda</taxon>
    </lineage>
</organism>
<reference evidence="2" key="2">
    <citation type="journal article" date="2016" name="Int. J. Syst. Evol. Microbiol.">
        <title>Complete genome sequence and cell structure of Limnochorda pilosa, a Gram-negative spore-former within the phylum Firmicutes.</title>
        <authorList>
            <person name="Watanabe M."/>
            <person name="Kojima H."/>
            <person name="Fukui M."/>
        </authorList>
    </citation>
    <scope>NUCLEOTIDE SEQUENCE [LARGE SCALE GENOMIC DNA]</scope>
    <source>
        <strain evidence="2">HC45</strain>
    </source>
</reference>
<dbReference type="KEGG" id="lpil:LIP_0545"/>
<gene>
    <name evidence="1" type="ORF">LIP_0545</name>
</gene>
<name>A0A0K2SH87_LIMPI</name>
<proteinExistence type="predicted"/>
<accession>A0A0K2SH87</accession>
<dbReference type="AlphaFoldDB" id="A0A0K2SH87"/>
<sequence>MRAISDPDHIGKASLETLVSERLPLADRTVWPMEVKDEPSEPH</sequence>
<protein>
    <submittedName>
        <fullName evidence="1">Uncharacterized protein</fullName>
    </submittedName>
</protein>
<dbReference type="EMBL" id="AP014924">
    <property type="protein sequence ID" value="BAS26402.1"/>
    <property type="molecule type" value="Genomic_DNA"/>
</dbReference>
<dbReference type="RefSeq" id="WP_269433363.1">
    <property type="nucleotide sequence ID" value="NZ_AP014924.1"/>
</dbReference>
<evidence type="ECO:0000313" key="1">
    <source>
        <dbReference type="EMBL" id="BAS26402.1"/>
    </source>
</evidence>
<evidence type="ECO:0000313" key="2">
    <source>
        <dbReference type="Proteomes" id="UP000065807"/>
    </source>
</evidence>
<dbReference type="Proteomes" id="UP000065807">
    <property type="component" value="Chromosome"/>
</dbReference>